<dbReference type="RefSeq" id="WP_189907260.1">
    <property type="nucleotide sequence ID" value="NZ_BNBC01000053.1"/>
</dbReference>
<proteinExistence type="predicted"/>
<reference evidence="1" key="1">
    <citation type="journal article" date="2014" name="Int. J. Syst. Evol. Microbiol.">
        <title>Complete genome sequence of Corynebacterium casei LMG S-19264T (=DSM 44701T), isolated from a smear-ripened cheese.</title>
        <authorList>
            <consortium name="US DOE Joint Genome Institute (JGI-PGF)"/>
            <person name="Walter F."/>
            <person name="Albersmeier A."/>
            <person name="Kalinowski J."/>
            <person name="Ruckert C."/>
        </authorList>
    </citation>
    <scope>NUCLEOTIDE SEQUENCE</scope>
    <source>
        <strain evidence="1">JCM 3302</strain>
    </source>
</reference>
<accession>A0A919E0Y0</accession>
<sequence>MPDQAHSDEVIYDHLPDGTILGPIPFHDAEKMVALLKKRMAPENFQILTDELRAWCAAQHA</sequence>
<reference evidence="1" key="2">
    <citation type="submission" date="2020-09" db="EMBL/GenBank/DDBJ databases">
        <authorList>
            <person name="Sun Q."/>
            <person name="Ohkuma M."/>
        </authorList>
    </citation>
    <scope>NUCLEOTIDE SEQUENCE</scope>
    <source>
        <strain evidence="1">JCM 3302</strain>
    </source>
</reference>
<name>A0A919E0Y0_9ACTN</name>
<gene>
    <name evidence="1" type="ORF">GCM10014715_74680</name>
</gene>
<dbReference type="AlphaFoldDB" id="A0A919E0Y0"/>
<evidence type="ECO:0000313" key="2">
    <source>
        <dbReference type="Proteomes" id="UP000641386"/>
    </source>
</evidence>
<organism evidence="1 2">
    <name type="scientific">Streptomyces spiralis</name>
    <dbReference type="NCBI Taxonomy" id="66376"/>
    <lineage>
        <taxon>Bacteria</taxon>
        <taxon>Bacillati</taxon>
        <taxon>Actinomycetota</taxon>
        <taxon>Actinomycetes</taxon>
        <taxon>Kitasatosporales</taxon>
        <taxon>Streptomycetaceae</taxon>
        <taxon>Streptomyces</taxon>
    </lineage>
</organism>
<protein>
    <submittedName>
        <fullName evidence="1">Uncharacterized protein</fullName>
    </submittedName>
</protein>
<dbReference type="Proteomes" id="UP000641386">
    <property type="component" value="Unassembled WGS sequence"/>
</dbReference>
<comment type="caution">
    <text evidence="1">The sequence shown here is derived from an EMBL/GenBank/DDBJ whole genome shotgun (WGS) entry which is preliminary data.</text>
</comment>
<keyword evidence="2" id="KW-1185">Reference proteome</keyword>
<dbReference type="EMBL" id="BNBC01000053">
    <property type="protein sequence ID" value="GHF07865.1"/>
    <property type="molecule type" value="Genomic_DNA"/>
</dbReference>
<evidence type="ECO:0000313" key="1">
    <source>
        <dbReference type="EMBL" id="GHF07865.1"/>
    </source>
</evidence>